<organism evidence="2 3">
    <name type="scientific">Phytophthora cactorum</name>
    <dbReference type="NCBI Taxonomy" id="29920"/>
    <lineage>
        <taxon>Eukaryota</taxon>
        <taxon>Sar</taxon>
        <taxon>Stramenopiles</taxon>
        <taxon>Oomycota</taxon>
        <taxon>Peronosporomycetes</taxon>
        <taxon>Peronosporales</taxon>
        <taxon>Peronosporaceae</taxon>
        <taxon>Phytophthora</taxon>
    </lineage>
</organism>
<proteinExistence type="predicted"/>
<feature type="domain" description="Integrase catalytic" evidence="1">
    <location>
        <begin position="1"/>
        <end position="139"/>
    </location>
</feature>
<dbReference type="GO" id="GO:0003676">
    <property type="term" value="F:nucleic acid binding"/>
    <property type="evidence" value="ECO:0007669"/>
    <property type="project" value="InterPro"/>
</dbReference>
<dbReference type="InterPro" id="IPR001584">
    <property type="entry name" value="Integrase_cat-core"/>
</dbReference>
<dbReference type="InterPro" id="IPR050951">
    <property type="entry name" value="Retrovirus_Pol_polyprotein"/>
</dbReference>
<name>A0A8T1B5H1_9STRA</name>
<dbReference type="Pfam" id="PF00665">
    <property type="entry name" value="rve"/>
    <property type="match status" value="1"/>
</dbReference>
<reference evidence="2" key="1">
    <citation type="submission" date="2018-10" db="EMBL/GenBank/DDBJ databases">
        <title>Effector identification in a new, highly contiguous assembly of the strawberry crown rot pathogen Phytophthora cactorum.</title>
        <authorList>
            <person name="Armitage A.D."/>
            <person name="Nellist C.F."/>
            <person name="Bates H."/>
            <person name="Vickerstaff R.J."/>
            <person name="Harrison R.J."/>
        </authorList>
    </citation>
    <scope>NUCLEOTIDE SEQUENCE</scope>
    <source>
        <strain evidence="2">4032</strain>
    </source>
</reference>
<evidence type="ECO:0000313" key="2">
    <source>
        <dbReference type="EMBL" id="KAG2896798.1"/>
    </source>
</evidence>
<gene>
    <name evidence="2" type="ORF">PC115_g17400</name>
</gene>
<sequence length="139" mass="15263">MANDVYIEGYEAQRATMVKGAGGVKYVLVLNDGMSGFVELSACAQVTSDNVYQGLMDLFKRFGVVRQWVSNQGAHFRNQVIERLQRALGVQHHFNMAYTPWANGTVEAVNRDILESLERAQAHCPGLTGHPARGPGGIE</sequence>
<dbReference type="VEuPathDB" id="FungiDB:PC110_g9092"/>
<dbReference type="InterPro" id="IPR036397">
    <property type="entry name" value="RNaseH_sf"/>
</dbReference>
<dbReference type="GO" id="GO:0015074">
    <property type="term" value="P:DNA integration"/>
    <property type="evidence" value="ECO:0007669"/>
    <property type="project" value="InterPro"/>
</dbReference>
<dbReference type="PANTHER" id="PTHR37984">
    <property type="entry name" value="PROTEIN CBG26694"/>
    <property type="match status" value="1"/>
</dbReference>
<dbReference type="PANTHER" id="PTHR37984:SF5">
    <property type="entry name" value="PROTEIN NYNRIN-LIKE"/>
    <property type="match status" value="1"/>
</dbReference>
<dbReference type="Proteomes" id="UP000774804">
    <property type="component" value="Unassembled WGS sequence"/>
</dbReference>
<evidence type="ECO:0000259" key="1">
    <source>
        <dbReference type="PROSITE" id="PS50994"/>
    </source>
</evidence>
<dbReference type="AlphaFoldDB" id="A0A8T1B5H1"/>
<dbReference type="Gene3D" id="3.30.420.10">
    <property type="entry name" value="Ribonuclease H-like superfamily/Ribonuclease H"/>
    <property type="match status" value="1"/>
</dbReference>
<dbReference type="InterPro" id="IPR012337">
    <property type="entry name" value="RNaseH-like_sf"/>
</dbReference>
<dbReference type="PROSITE" id="PS50994">
    <property type="entry name" value="INTEGRASE"/>
    <property type="match status" value="1"/>
</dbReference>
<evidence type="ECO:0000313" key="3">
    <source>
        <dbReference type="Proteomes" id="UP000774804"/>
    </source>
</evidence>
<comment type="caution">
    <text evidence="2">The sequence shown here is derived from an EMBL/GenBank/DDBJ whole genome shotgun (WGS) entry which is preliminary data.</text>
</comment>
<accession>A0A8T1B5H1</accession>
<dbReference type="SUPFAM" id="SSF53098">
    <property type="entry name" value="Ribonuclease H-like"/>
    <property type="match status" value="1"/>
</dbReference>
<protein>
    <recommendedName>
        <fullName evidence="1">Integrase catalytic domain-containing protein</fullName>
    </recommendedName>
</protein>
<dbReference type="EMBL" id="RCMI01000823">
    <property type="protein sequence ID" value="KAG2896798.1"/>
    <property type="molecule type" value="Genomic_DNA"/>
</dbReference>